<evidence type="ECO:0000313" key="1">
    <source>
        <dbReference type="EMBL" id="OQU88909.1"/>
    </source>
</evidence>
<gene>
    <name evidence="1" type="ORF">SORBI_3002G120250</name>
</gene>
<dbReference type="EMBL" id="CM000761">
    <property type="protein sequence ID" value="OQU88909.1"/>
    <property type="molecule type" value="Genomic_DNA"/>
</dbReference>
<protein>
    <submittedName>
        <fullName evidence="1">Uncharacterized protein</fullName>
    </submittedName>
</protein>
<name>A0A1W0W3C5_SORBI</name>
<dbReference type="Gramene" id="OQU88909">
    <property type="protein sequence ID" value="OQU88909"/>
    <property type="gene ID" value="SORBI_3002G120250"/>
</dbReference>
<accession>A0A1W0W3C5</accession>
<dbReference type="Proteomes" id="UP000000768">
    <property type="component" value="Chromosome 2"/>
</dbReference>
<proteinExistence type="predicted"/>
<reference evidence="1 2" key="1">
    <citation type="journal article" date="2009" name="Nature">
        <title>The Sorghum bicolor genome and the diversification of grasses.</title>
        <authorList>
            <person name="Paterson A.H."/>
            <person name="Bowers J.E."/>
            <person name="Bruggmann R."/>
            <person name="Dubchak I."/>
            <person name="Grimwood J."/>
            <person name="Gundlach H."/>
            <person name="Haberer G."/>
            <person name="Hellsten U."/>
            <person name="Mitros T."/>
            <person name="Poliakov A."/>
            <person name="Schmutz J."/>
            <person name="Spannagl M."/>
            <person name="Tang H."/>
            <person name="Wang X."/>
            <person name="Wicker T."/>
            <person name="Bharti A.K."/>
            <person name="Chapman J."/>
            <person name="Feltus F.A."/>
            <person name="Gowik U."/>
            <person name="Grigoriev I.V."/>
            <person name="Lyons E."/>
            <person name="Maher C.A."/>
            <person name="Martis M."/>
            <person name="Narechania A."/>
            <person name="Otillar R.P."/>
            <person name="Penning B.W."/>
            <person name="Salamov A.A."/>
            <person name="Wang Y."/>
            <person name="Zhang L."/>
            <person name="Carpita N.C."/>
            <person name="Freeling M."/>
            <person name="Gingle A.R."/>
            <person name="Hash C.T."/>
            <person name="Keller B."/>
            <person name="Klein P."/>
            <person name="Kresovich S."/>
            <person name="McCann M.C."/>
            <person name="Ming R."/>
            <person name="Peterson D.G."/>
            <person name="Mehboob-ur-Rahman"/>
            <person name="Ware D."/>
            <person name="Westhoff P."/>
            <person name="Mayer K.F."/>
            <person name="Messing J."/>
            <person name="Rokhsar D.S."/>
        </authorList>
    </citation>
    <scope>NUCLEOTIDE SEQUENCE [LARGE SCALE GENOMIC DNA]</scope>
    <source>
        <strain evidence="2">cv. BTx623</strain>
    </source>
</reference>
<evidence type="ECO:0000313" key="2">
    <source>
        <dbReference type="Proteomes" id="UP000000768"/>
    </source>
</evidence>
<dbReference type="AlphaFoldDB" id="A0A1W0W3C5"/>
<reference evidence="2" key="2">
    <citation type="journal article" date="2018" name="Plant J.">
        <title>The Sorghum bicolor reference genome: improved assembly, gene annotations, a transcriptome atlas, and signatures of genome organization.</title>
        <authorList>
            <person name="McCormick R.F."/>
            <person name="Truong S.K."/>
            <person name="Sreedasyam A."/>
            <person name="Jenkins J."/>
            <person name="Shu S."/>
            <person name="Sims D."/>
            <person name="Kennedy M."/>
            <person name="Amirebrahimi M."/>
            <person name="Weers B.D."/>
            <person name="McKinley B."/>
            <person name="Mattison A."/>
            <person name="Morishige D.T."/>
            <person name="Grimwood J."/>
            <person name="Schmutz J."/>
            <person name="Mullet J.E."/>
        </authorList>
    </citation>
    <scope>NUCLEOTIDE SEQUENCE [LARGE SCALE GENOMIC DNA]</scope>
    <source>
        <strain evidence="2">cv. BTx623</strain>
    </source>
</reference>
<dbReference type="InParanoid" id="A0A1W0W3C5"/>
<organism evidence="1 2">
    <name type="scientific">Sorghum bicolor</name>
    <name type="common">Sorghum</name>
    <name type="synonym">Sorghum vulgare</name>
    <dbReference type="NCBI Taxonomy" id="4558"/>
    <lineage>
        <taxon>Eukaryota</taxon>
        <taxon>Viridiplantae</taxon>
        <taxon>Streptophyta</taxon>
        <taxon>Embryophyta</taxon>
        <taxon>Tracheophyta</taxon>
        <taxon>Spermatophyta</taxon>
        <taxon>Magnoliopsida</taxon>
        <taxon>Liliopsida</taxon>
        <taxon>Poales</taxon>
        <taxon>Poaceae</taxon>
        <taxon>PACMAD clade</taxon>
        <taxon>Panicoideae</taxon>
        <taxon>Andropogonodae</taxon>
        <taxon>Andropogoneae</taxon>
        <taxon>Sorghinae</taxon>
        <taxon>Sorghum</taxon>
    </lineage>
</organism>
<keyword evidence="2" id="KW-1185">Reference proteome</keyword>
<sequence length="189" mass="19908">METLLYLAPLSGFPFAHEALTWMGSTVTVGSEGTRALIANQASGRPDGRTACARAASPAGLVLRPTDDLSLLLRALACWLAGLRRRSSPRACERHVGGWGHVARAVRAGGRGRRRRRCPVLVLSATRGRWGHDVTIWAAGLRGGGFNATWARAGAKLTRDEAVAQTDGADVVIDEGVASADGSADGLER</sequence>